<keyword evidence="1" id="KW-0732">Signal</keyword>
<dbReference type="Pfam" id="PF09912">
    <property type="entry name" value="DUF2141"/>
    <property type="match status" value="1"/>
</dbReference>
<keyword evidence="3" id="KW-1185">Reference proteome</keyword>
<dbReference type="EMBL" id="BMYV01000001">
    <property type="protein sequence ID" value="GGX60264.1"/>
    <property type="molecule type" value="Genomic_DNA"/>
</dbReference>
<comment type="caution">
    <text evidence="2">The sequence shown here is derived from an EMBL/GenBank/DDBJ whole genome shotgun (WGS) entry which is preliminary data.</text>
</comment>
<accession>A0A918NCK6</accession>
<dbReference type="Proteomes" id="UP000600865">
    <property type="component" value="Unassembled WGS sequence"/>
</dbReference>
<sequence>MKSNAYMSKFTKAFVMMAVIAGSSTAVAQSTDEQDDDQPVAEAYSDIGLATGLKLYDRDKADTCVEGALQIRASIHNVSAEGILKLELFGEQDFLKRKGKLRRIRVPADESPQRICINLPMPGDYAVVGYHDKDGDRRLKKAWNFKPKEPYGLSNNPEIKSLRLPKFSEAGFFVPMEGADIDIHLVDLS</sequence>
<evidence type="ECO:0000313" key="3">
    <source>
        <dbReference type="Proteomes" id="UP000600865"/>
    </source>
</evidence>
<dbReference type="InterPro" id="IPR018673">
    <property type="entry name" value="DUF2141"/>
</dbReference>
<reference evidence="2 3" key="1">
    <citation type="journal article" date="2014" name="Int. J. Syst. Evol. Microbiol.">
        <title>Complete genome sequence of Corynebacterium casei LMG S-19264T (=DSM 44701T), isolated from a smear-ripened cheese.</title>
        <authorList>
            <consortium name="US DOE Joint Genome Institute (JGI-PGF)"/>
            <person name="Walter F."/>
            <person name="Albersmeier A."/>
            <person name="Kalinowski J."/>
            <person name="Ruckert C."/>
        </authorList>
    </citation>
    <scope>NUCLEOTIDE SEQUENCE [LARGE SCALE GENOMIC DNA]</scope>
    <source>
        <strain evidence="2 3">KCTC 23968</strain>
    </source>
</reference>
<protein>
    <recommendedName>
        <fullName evidence="4">DUF2141 domain-containing protein</fullName>
    </recommendedName>
</protein>
<proteinExistence type="predicted"/>
<name>A0A918NCK6_9PROT</name>
<feature type="chain" id="PRO_5038048124" description="DUF2141 domain-containing protein" evidence="1">
    <location>
        <begin position="29"/>
        <end position="189"/>
    </location>
</feature>
<feature type="signal peptide" evidence="1">
    <location>
        <begin position="1"/>
        <end position="28"/>
    </location>
</feature>
<evidence type="ECO:0008006" key="4">
    <source>
        <dbReference type="Google" id="ProtNLM"/>
    </source>
</evidence>
<gene>
    <name evidence="2" type="ORF">GCM10011309_07630</name>
</gene>
<evidence type="ECO:0000256" key="1">
    <source>
        <dbReference type="SAM" id="SignalP"/>
    </source>
</evidence>
<dbReference type="AlphaFoldDB" id="A0A918NCK6"/>
<evidence type="ECO:0000313" key="2">
    <source>
        <dbReference type="EMBL" id="GGX60264.1"/>
    </source>
</evidence>
<organism evidence="2 3">
    <name type="scientific">Litorimonas cladophorae</name>
    <dbReference type="NCBI Taxonomy" id="1220491"/>
    <lineage>
        <taxon>Bacteria</taxon>
        <taxon>Pseudomonadati</taxon>
        <taxon>Pseudomonadota</taxon>
        <taxon>Alphaproteobacteria</taxon>
        <taxon>Maricaulales</taxon>
        <taxon>Robiginitomaculaceae</taxon>
    </lineage>
</organism>